<proteinExistence type="predicted"/>
<dbReference type="AlphaFoldDB" id="A0ABD1FNF5"/>
<protein>
    <submittedName>
        <fullName evidence="1">Uncharacterized protein</fullName>
    </submittedName>
</protein>
<comment type="caution">
    <text evidence="1">The sequence shown here is derived from an EMBL/GenBank/DDBJ whole genome shotgun (WGS) entry which is preliminary data.</text>
</comment>
<sequence>MCHHRSRPTLVKGPTMVSLATTHMHTQSACALKKETIKPTLLIHEQNPASLERETSSIKAYINLLLRIPRRRCSR</sequence>
<evidence type="ECO:0000313" key="1">
    <source>
        <dbReference type="EMBL" id="KAL1532218.1"/>
    </source>
</evidence>
<accession>A0ABD1FNF5</accession>
<gene>
    <name evidence="1" type="ORF">AAHA92_32252</name>
</gene>
<name>A0ABD1FNF5_SALDI</name>
<organism evidence="1 2">
    <name type="scientific">Salvia divinorum</name>
    <name type="common">Maria pastora</name>
    <name type="synonym">Diviner's sage</name>
    <dbReference type="NCBI Taxonomy" id="28513"/>
    <lineage>
        <taxon>Eukaryota</taxon>
        <taxon>Viridiplantae</taxon>
        <taxon>Streptophyta</taxon>
        <taxon>Embryophyta</taxon>
        <taxon>Tracheophyta</taxon>
        <taxon>Spermatophyta</taxon>
        <taxon>Magnoliopsida</taxon>
        <taxon>eudicotyledons</taxon>
        <taxon>Gunneridae</taxon>
        <taxon>Pentapetalae</taxon>
        <taxon>asterids</taxon>
        <taxon>lamiids</taxon>
        <taxon>Lamiales</taxon>
        <taxon>Lamiaceae</taxon>
        <taxon>Nepetoideae</taxon>
        <taxon>Mentheae</taxon>
        <taxon>Salviinae</taxon>
        <taxon>Salvia</taxon>
        <taxon>Salvia subgen. Calosphace</taxon>
    </lineage>
</organism>
<dbReference type="EMBL" id="JBEAFC010000014">
    <property type="protein sequence ID" value="KAL1532218.1"/>
    <property type="molecule type" value="Genomic_DNA"/>
</dbReference>
<dbReference type="Proteomes" id="UP001567538">
    <property type="component" value="Unassembled WGS sequence"/>
</dbReference>
<keyword evidence="2" id="KW-1185">Reference proteome</keyword>
<reference evidence="1 2" key="1">
    <citation type="submission" date="2024-06" db="EMBL/GenBank/DDBJ databases">
        <title>A chromosome level genome sequence of Diviner's sage (Salvia divinorum).</title>
        <authorList>
            <person name="Ford S.A."/>
            <person name="Ro D.-K."/>
            <person name="Ness R.W."/>
            <person name="Phillips M.A."/>
        </authorList>
    </citation>
    <scope>NUCLEOTIDE SEQUENCE [LARGE SCALE GENOMIC DNA]</scope>
    <source>
        <strain evidence="1">SAF-2024a</strain>
        <tissue evidence="1">Leaf</tissue>
    </source>
</reference>
<evidence type="ECO:0000313" key="2">
    <source>
        <dbReference type="Proteomes" id="UP001567538"/>
    </source>
</evidence>